<gene>
    <name evidence="3" type="ORF">BN000_02972</name>
</gene>
<keyword evidence="3" id="KW-0378">Hydrolase</keyword>
<feature type="transmembrane region" description="Helical" evidence="1">
    <location>
        <begin position="6"/>
        <end position="39"/>
    </location>
</feature>
<dbReference type="Pfam" id="PF04471">
    <property type="entry name" value="Mrr_cat"/>
    <property type="match status" value="1"/>
</dbReference>
<evidence type="ECO:0000313" key="4">
    <source>
        <dbReference type="Proteomes" id="UP000199087"/>
    </source>
</evidence>
<keyword evidence="1" id="KW-0472">Membrane</keyword>
<dbReference type="PANTHER" id="PTHR30015">
    <property type="entry name" value="MRR RESTRICTION SYSTEM PROTEIN"/>
    <property type="match status" value="1"/>
</dbReference>
<keyword evidence="3" id="KW-0255">Endonuclease</keyword>
<dbReference type="PANTHER" id="PTHR30015:SF6">
    <property type="entry name" value="SLL1429 PROTEIN"/>
    <property type="match status" value="1"/>
</dbReference>
<dbReference type="InterPro" id="IPR007560">
    <property type="entry name" value="Restrct_endonuc_IV_Mrr"/>
</dbReference>
<dbReference type="InterPro" id="IPR052906">
    <property type="entry name" value="Type_IV_Methyl-Rstrct_Enzyme"/>
</dbReference>
<keyword evidence="1" id="KW-1133">Transmembrane helix</keyword>
<proteinExistence type="predicted"/>
<dbReference type="InterPro" id="IPR011856">
    <property type="entry name" value="tRNA_endonuc-like_dom_sf"/>
</dbReference>
<dbReference type="Proteomes" id="UP000199087">
    <property type="component" value="Unassembled WGS sequence"/>
</dbReference>
<dbReference type="EMBL" id="CVRB01000003">
    <property type="protein sequence ID" value="CRK83017.1"/>
    <property type="molecule type" value="Genomic_DNA"/>
</dbReference>
<protein>
    <submittedName>
        <fullName evidence="3">Endonuclease</fullName>
    </submittedName>
</protein>
<dbReference type="AlphaFoldDB" id="A0A0U1NYG5"/>
<dbReference type="GO" id="GO:0009307">
    <property type="term" value="P:DNA restriction-modification system"/>
    <property type="evidence" value="ECO:0007669"/>
    <property type="project" value="InterPro"/>
</dbReference>
<sequence>MGGLGGLLIGLIILFFLMIYVKWLAPIMLLLIVLSAVMMYRNRKKRKKEEEFRRQQEIQARRDYEQRLLQSGIERIDVMKGEDFEEFLAVLLKNLGVQQVETTPKSKDFGADLILTNRAGKRVSVQAKRYERNVGVDAIQQVVASKGKYNTQDAWVITNQYFSKEAQELAKSNNVKLFNRDGLINLVLEAQKKEASETNEVENLQTTV</sequence>
<dbReference type="SUPFAM" id="SSF52980">
    <property type="entry name" value="Restriction endonuclease-like"/>
    <property type="match status" value="1"/>
</dbReference>
<dbReference type="RefSeq" id="WP_245640442.1">
    <property type="nucleotide sequence ID" value="NZ_CVRB01000003.1"/>
</dbReference>
<organism evidence="3 4">
    <name type="scientific">Neobacillus massiliamazoniensis</name>
    <dbReference type="NCBI Taxonomy" id="1499688"/>
    <lineage>
        <taxon>Bacteria</taxon>
        <taxon>Bacillati</taxon>
        <taxon>Bacillota</taxon>
        <taxon>Bacilli</taxon>
        <taxon>Bacillales</taxon>
        <taxon>Bacillaceae</taxon>
        <taxon>Neobacillus</taxon>
    </lineage>
</organism>
<evidence type="ECO:0000259" key="2">
    <source>
        <dbReference type="Pfam" id="PF04471"/>
    </source>
</evidence>
<dbReference type="InterPro" id="IPR011335">
    <property type="entry name" value="Restrct_endonuc-II-like"/>
</dbReference>
<evidence type="ECO:0000313" key="3">
    <source>
        <dbReference type="EMBL" id="CRK83017.1"/>
    </source>
</evidence>
<dbReference type="Gene3D" id="3.40.1350.10">
    <property type="match status" value="1"/>
</dbReference>
<dbReference type="GO" id="GO:0003677">
    <property type="term" value="F:DNA binding"/>
    <property type="evidence" value="ECO:0007669"/>
    <property type="project" value="InterPro"/>
</dbReference>
<keyword evidence="4" id="KW-1185">Reference proteome</keyword>
<evidence type="ECO:0000256" key="1">
    <source>
        <dbReference type="SAM" id="Phobius"/>
    </source>
</evidence>
<feature type="domain" description="Restriction endonuclease type IV Mrr" evidence="2">
    <location>
        <begin position="77"/>
        <end position="186"/>
    </location>
</feature>
<dbReference type="GO" id="GO:0015666">
    <property type="term" value="F:restriction endodeoxyribonuclease activity"/>
    <property type="evidence" value="ECO:0007669"/>
    <property type="project" value="TreeGrafter"/>
</dbReference>
<name>A0A0U1NYG5_9BACI</name>
<accession>A0A0U1NYG5</accession>
<keyword evidence="1" id="KW-0812">Transmembrane</keyword>
<keyword evidence="3" id="KW-0540">Nuclease</keyword>
<reference evidence="4" key="1">
    <citation type="submission" date="2015-05" db="EMBL/GenBank/DDBJ databases">
        <authorList>
            <person name="Urmite Genomes"/>
        </authorList>
    </citation>
    <scope>NUCLEOTIDE SEQUENCE [LARGE SCALE GENOMIC DNA]</scope>
    <source>
        <strain evidence="4">LF1</strain>
    </source>
</reference>